<comment type="caution">
    <text evidence="6">The sequence shown here is derived from an EMBL/GenBank/DDBJ whole genome shotgun (WGS) entry which is preliminary data.</text>
</comment>
<feature type="coiled-coil region" evidence="2">
    <location>
        <begin position="34"/>
        <end position="121"/>
    </location>
</feature>
<dbReference type="InterPro" id="IPR057309">
    <property type="entry name" value="PcsB_CC"/>
</dbReference>
<dbReference type="CDD" id="cd12797">
    <property type="entry name" value="M23_peptidase"/>
    <property type="match status" value="1"/>
</dbReference>
<feature type="chain" id="PRO_5046667461" evidence="3">
    <location>
        <begin position="35"/>
        <end position="388"/>
    </location>
</feature>
<evidence type="ECO:0000259" key="5">
    <source>
        <dbReference type="Pfam" id="PF24568"/>
    </source>
</evidence>
<protein>
    <submittedName>
        <fullName evidence="6">Peptidoglycan DD-metalloendopeptidase family protein</fullName>
    </submittedName>
</protein>
<dbReference type="InterPro" id="IPR016047">
    <property type="entry name" value="M23ase_b-sheet_dom"/>
</dbReference>
<evidence type="ECO:0000256" key="3">
    <source>
        <dbReference type="SAM" id="SignalP"/>
    </source>
</evidence>
<dbReference type="EMBL" id="JAHLPM010000008">
    <property type="protein sequence ID" value="MBU5438489.1"/>
    <property type="molecule type" value="Genomic_DNA"/>
</dbReference>
<feature type="domain" description="Peptidoglycan hydrolase PcsB coiled-coil" evidence="5">
    <location>
        <begin position="109"/>
        <end position="181"/>
    </location>
</feature>
<keyword evidence="7" id="KW-1185">Reference proteome</keyword>
<reference evidence="6 7" key="1">
    <citation type="submission" date="2021-06" db="EMBL/GenBank/DDBJ databases">
        <authorList>
            <person name="Sun Q."/>
            <person name="Li D."/>
        </authorList>
    </citation>
    <scope>NUCLEOTIDE SEQUENCE [LARGE SCALE GENOMIC DNA]</scope>
    <source>
        <strain evidence="6 7">MSJ-40</strain>
    </source>
</reference>
<dbReference type="Pfam" id="PF01551">
    <property type="entry name" value="Peptidase_M23"/>
    <property type="match status" value="1"/>
</dbReference>
<dbReference type="PANTHER" id="PTHR21666:SF289">
    <property type="entry name" value="L-ALA--D-GLU ENDOPEPTIDASE"/>
    <property type="match status" value="1"/>
</dbReference>
<proteinExistence type="predicted"/>
<dbReference type="Pfam" id="PF24568">
    <property type="entry name" value="CC_PcsB"/>
    <property type="match status" value="1"/>
</dbReference>
<dbReference type="Proteomes" id="UP000749471">
    <property type="component" value="Unassembled WGS sequence"/>
</dbReference>
<dbReference type="InterPro" id="IPR050570">
    <property type="entry name" value="Cell_wall_metabolism_enzyme"/>
</dbReference>
<feature type="coiled-coil region" evidence="2">
    <location>
        <begin position="168"/>
        <end position="251"/>
    </location>
</feature>
<evidence type="ECO:0000256" key="1">
    <source>
        <dbReference type="ARBA" id="ARBA00022729"/>
    </source>
</evidence>
<gene>
    <name evidence="6" type="ORF">KQI42_10740</name>
</gene>
<feature type="domain" description="M23ase beta-sheet core" evidence="4">
    <location>
        <begin position="287"/>
        <end position="381"/>
    </location>
</feature>
<evidence type="ECO:0000259" key="4">
    <source>
        <dbReference type="Pfam" id="PF01551"/>
    </source>
</evidence>
<accession>A0ABS6E8C1</accession>
<sequence length="388" mass="43830">MYKKGDSCFMFKKRRIFYLLLAFIFTFNIMMAYADESVNELKNKQKDVKKQIDEKKKEIQQFESQSKDISKEIDELDKKMDVAATQLDKVEKELEKLNVNIKKTIVELEEAENKISDKQETFNSRLRVMYKNGNVGYLEVLLSSANIRDFLTRKEMITSIADHDASLIKFMKEQRDVIAKKKTELQAQRASAEAAKSKIESRKKDLAKVSREKEDLMGRLQQDIKEAEKQYDKLNDYAKEIESKIVSLQRKTGPYSGGTMSWPVPGHSRISSYYGYRVHPVFKTKKLHTGIDIPAPTGTSVKAASDGTVIYSGWLGGYGKAIMIDHGGGIVTLYGHNSSLTASDGQEVSRGDTIAKIGSTGISTGPHCHFEVRKNGAYVDPIPWLKGK</sequence>
<keyword evidence="2" id="KW-0175">Coiled coil</keyword>
<evidence type="ECO:0000313" key="7">
    <source>
        <dbReference type="Proteomes" id="UP000749471"/>
    </source>
</evidence>
<name>A0ABS6E8C1_9FIRM</name>
<evidence type="ECO:0000256" key="2">
    <source>
        <dbReference type="SAM" id="Coils"/>
    </source>
</evidence>
<keyword evidence="1 3" id="KW-0732">Signal</keyword>
<organism evidence="6 7">
    <name type="scientific">Tissierella simiarum</name>
    <dbReference type="NCBI Taxonomy" id="2841534"/>
    <lineage>
        <taxon>Bacteria</taxon>
        <taxon>Bacillati</taxon>
        <taxon>Bacillota</taxon>
        <taxon>Tissierellia</taxon>
        <taxon>Tissierellales</taxon>
        <taxon>Tissierellaceae</taxon>
        <taxon>Tissierella</taxon>
    </lineage>
</organism>
<feature type="signal peptide" evidence="3">
    <location>
        <begin position="1"/>
        <end position="34"/>
    </location>
</feature>
<dbReference type="PANTHER" id="PTHR21666">
    <property type="entry name" value="PEPTIDASE-RELATED"/>
    <property type="match status" value="1"/>
</dbReference>
<evidence type="ECO:0000313" key="6">
    <source>
        <dbReference type="EMBL" id="MBU5438489.1"/>
    </source>
</evidence>